<comment type="cofactor">
    <cofactor evidence="1">
        <name>FAD</name>
        <dbReference type="ChEBI" id="CHEBI:57692"/>
    </cofactor>
</comment>
<gene>
    <name evidence="6" type="ORF">EV186_106374</name>
</gene>
<evidence type="ECO:0000256" key="3">
    <source>
        <dbReference type="ARBA" id="ARBA00025649"/>
    </source>
</evidence>
<comment type="function">
    <text evidence="3">The electron transfer flavoprotein serves as a specific electron acceptor for other dehydrogenases. It transfers the electrons to the main respiratory chain via ETF-ubiquinone oxidoreductase (ETF dehydrogenase).</text>
</comment>
<evidence type="ECO:0000259" key="5">
    <source>
        <dbReference type="SMART" id="SM00893"/>
    </source>
</evidence>
<evidence type="ECO:0000256" key="2">
    <source>
        <dbReference type="ARBA" id="ARBA00011355"/>
    </source>
</evidence>
<dbReference type="PANTHER" id="PTHR21294:SF17">
    <property type="entry name" value="PROTEIN FIXA"/>
    <property type="match status" value="1"/>
</dbReference>
<keyword evidence="7" id="KW-1185">Reference proteome</keyword>
<dbReference type="GO" id="GO:0009055">
    <property type="term" value="F:electron transfer activity"/>
    <property type="evidence" value="ECO:0007669"/>
    <property type="project" value="InterPro"/>
</dbReference>
<evidence type="ECO:0000313" key="6">
    <source>
        <dbReference type="EMBL" id="TDP93980.1"/>
    </source>
</evidence>
<dbReference type="EMBL" id="SNXZ01000006">
    <property type="protein sequence ID" value="TDP93980.1"/>
    <property type="molecule type" value="Genomic_DNA"/>
</dbReference>
<dbReference type="Gene3D" id="3.40.50.620">
    <property type="entry name" value="HUPs"/>
    <property type="match status" value="1"/>
</dbReference>
<organism evidence="6 7">
    <name type="scientific">Labedaea rhizosphaerae</name>
    <dbReference type="NCBI Taxonomy" id="598644"/>
    <lineage>
        <taxon>Bacteria</taxon>
        <taxon>Bacillati</taxon>
        <taxon>Actinomycetota</taxon>
        <taxon>Actinomycetes</taxon>
        <taxon>Pseudonocardiales</taxon>
        <taxon>Pseudonocardiaceae</taxon>
        <taxon>Labedaea</taxon>
    </lineage>
</organism>
<evidence type="ECO:0000256" key="1">
    <source>
        <dbReference type="ARBA" id="ARBA00001974"/>
    </source>
</evidence>
<dbReference type="InterPro" id="IPR012255">
    <property type="entry name" value="ETF_b"/>
</dbReference>
<dbReference type="AlphaFoldDB" id="A0A4R6S301"/>
<dbReference type="InterPro" id="IPR014729">
    <property type="entry name" value="Rossmann-like_a/b/a_fold"/>
</dbReference>
<dbReference type="PANTHER" id="PTHR21294">
    <property type="entry name" value="ELECTRON TRANSFER FLAVOPROTEIN BETA-SUBUNIT"/>
    <property type="match status" value="1"/>
</dbReference>
<dbReference type="SMART" id="SM00893">
    <property type="entry name" value="ETF"/>
    <property type="match status" value="1"/>
</dbReference>
<accession>A0A4R6S301</accession>
<comment type="caution">
    <text evidence="6">The sequence shown here is derived from an EMBL/GenBank/DDBJ whole genome shotgun (WGS) entry which is preliminary data.</text>
</comment>
<evidence type="ECO:0000313" key="7">
    <source>
        <dbReference type="Proteomes" id="UP000295444"/>
    </source>
</evidence>
<dbReference type="RefSeq" id="WP_166659400.1">
    <property type="nucleotide sequence ID" value="NZ_SNXZ01000006.1"/>
</dbReference>
<dbReference type="InterPro" id="IPR030982">
    <property type="entry name" value="Mft_EtfB"/>
</dbReference>
<dbReference type="Proteomes" id="UP000295444">
    <property type="component" value="Unassembled WGS sequence"/>
</dbReference>
<dbReference type="SUPFAM" id="SSF52402">
    <property type="entry name" value="Adenine nucleotide alpha hydrolases-like"/>
    <property type="match status" value="1"/>
</dbReference>
<protein>
    <recommendedName>
        <fullName evidence="4">Electron transfer flavoprotein small subunit</fullName>
    </recommendedName>
</protein>
<dbReference type="NCBIfam" id="TIGR04503">
    <property type="entry name" value="mft_etfB"/>
    <property type="match status" value="1"/>
</dbReference>
<comment type="subunit">
    <text evidence="2">Heterodimer of an alpha and a beta subunit.</text>
</comment>
<sequence length="268" mass="27215">MLVIAALRWVDPRPGVDPLTGAVHTDPKASGPSAADECALAHALRIAGPGRCVAVTAGPPAAEGLLRDALAAGATDALRIDDAGANTAVALTAGIRTLGPPDVIVCGDHSLDHGTGATPALLAHAFGAAQALGLVELSMDGELTGLRRLDGGRRERLAIPLPAVCSVEPTGLRPPRASLPAVLAAQAAAIPVVTVDSGPSMVQAGEQKPYRPRPTHLGAPAGDAHHRVLALTGALTERTPPRVVRPASAAEAADELLDFLRKHGFLEP</sequence>
<dbReference type="Pfam" id="PF01012">
    <property type="entry name" value="ETF"/>
    <property type="match status" value="1"/>
</dbReference>
<feature type="domain" description="Electron transfer flavoprotein alpha/beta-subunit N-terminal" evidence="5">
    <location>
        <begin position="20"/>
        <end position="202"/>
    </location>
</feature>
<dbReference type="InterPro" id="IPR014730">
    <property type="entry name" value="ETF_a/b_N"/>
</dbReference>
<proteinExistence type="predicted"/>
<reference evidence="6 7" key="1">
    <citation type="submission" date="2019-03" db="EMBL/GenBank/DDBJ databases">
        <title>Genomic Encyclopedia of Type Strains, Phase IV (KMG-IV): sequencing the most valuable type-strain genomes for metagenomic binning, comparative biology and taxonomic classification.</title>
        <authorList>
            <person name="Goeker M."/>
        </authorList>
    </citation>
    <scope>NUCLEOTIDE SEQUENCE [LARGE SCALE GENOMIC DNA]</scope>
    <source>
        <strain evidence="6 7">DSM 45361</strain>
    </source>
</reference>
<evidence type="ECO:0000256" key="4">
    <source>
        <dbReference type="ARBA" id="ARBA00042002"/>
    </source>
</evidence>
<name>A0A4R6S301_LABRH</name>